<comment type="caution">
    <text evidence="2">The sequence shown here is derived from an EMBL/GenBank/DDBJ whole genome shotgun (WGS) entry which is preliminary data.</text>
</comment>
<dbReference type="InterPro" id="IPR037219">
    <property type="entry name" value="Peptidase_M41-like"/>
</dbReference>
<reference evidence="2 3" key="1">
    <citation type="submission" date="2019-09" db="EMBL/GenBank/DDBJ databases">
        <authorList>
            <person name="Kritzky A."/>
            <person name="Schelkanova E.Y."/>
            <person name="Alkhova Z.V."/>
            <person name="Smirnova N.I."/>
        </authorList>
    </citation>
    <scope>NUCLEOTIDE SEQUENCE [LARGE SCALE GENOMIC DNA]</scope>
    <source>
        <strain evidence="2 3">M1526</strain>
    </source>
</reference>
<sequence>MNKLVTTLKSASTIISYNLDFFKMVGNYIISACLIFYAASLWPVMDELLTLSENSLKEGAISTSVITTLVLCSTLFLNFILRLVGMFQYGLAGITAIKISVEIMLLLFLISFVSQDSVSAAIDQPENQAIVLFLLILFGYLFNPLRLFERTNSNIQISSCAKYVTSYDDSQSRLIAYHECGHLIAYLDALGDKEDKGLNIYTSKEKGCVYTPNSHLLTYEQHVYLCLAGYAAELLYMPSIANNWQSFKQSSDYINAARLIYAIKGREETLYDEEFDVYMKRTIEILIRNKLLFDRYFEEVLNKKILLSDEIYELKRGFAPQ</sequence>
<dbReference type="GO" id="GO:0006508">
    <property type="term" value="P:proteolysis"/>
    <property type="evidence" value="ECO:0007669"/>
    <property type="project" value="InterPro"/>
</dbReference>
<keyword evidence="1" id="KW-0812">Transmembrane</keyword>
<dbReference type="SUPFAM" id="SSF140990">
    <property type="entry name" value="FtsH protease domain-like"/>
    <property type="match status" value="1"/>
</dbReference>
<dbReference type="GO" id="GO:0004222">
    <property type="term" value="F:metalloendopeptidase activity"/>
    <property type="evidence" value="ECO:0007669"/>
    <property type="project" value="InterPro"/>
</dbReference>
<dbReference type="GO" id="GO:0004176">
    <property type="term" value="F:ATP-dependent peptidase activity"/>
    <property type="evidence" value="ECO:0007669"/>
    <property type="project" value="InterPro"/>
</dbReference>
<dbReference type="GO" id="GO:0005524">
    <property type="term" value="F:ATP binding"/>
    <property type="evidence" value="ECO:0007669"/>
    <property type="project" value="InterPro"/>
</dbReference>
<dbReference type="Proteomes" id="UP000323225">
    <property type="component" value="Unassembled WGS sequence"/>
</dbReference>
<gene>
    <name evidence="2" type="ORF">F0M16_08705</name>
</gene>
<feature type="transmembrane region" description="Helical" evidence="1">
    <location>
        <begin position="59"/>
        <end position="77"/>
    </location>
</feature>
<feature type="transmembrane region" description="Helical" evidence="1">
    <location>
        <begin position="130"/>
        <end position="148"/>
    </location>
</feature>
<dbReference type="Gene3D" id="1.20.58.760">
    <property type="entry name" value="Peptidase M41"/>
    <property type="match status" value="1"/>
</dbReference>
<protein>
    <submittedName>
        <fullName evidence="2">Uncharacterized protein</fullName>
    </submittedName>
</protein>
<feature type="transmembrane region" description="Helical" evidence="1">
    <location>
        <begin position="21"/>
        <end position="39"/>
    </location>
</feature>
<feature type="transmembrane region" description="Helical" evidence="1">
    <location>
        <begin position="89"/>
        <end position="110"/>
    </location>
</feature>
<dbReference type="AlphaFoldDB" id="A0A5B1C2S0"/>
<dbReference type="EMBL" id="VUAA01000007">
    <property type="protein sequence ID" value="KAA1255287.1"/>
    <property type="molecule type" value="Genomic_DNA"/>
</dbReference>
<proteinExistence type="predicted"/>
<organism evidence="2 3">
    <name type="scientific">Vibrio cholerae</name>
    <dbReference type="NCBI Taxonomy" id="666"/>
    <lineage>
        <taxon>Bacteria</taxon>
        <taxon>Pseudomonadati</taxon>
        <taxon>Pseudomonadota</taxon>
        <taxon>Gammaproteobacteria</taxon>
        <taxon>Vibrionales</taxon>
        <taxon>Vibrionaceae</taxon>
        <taxon>Vibrio</taxon>
    </lineage>
</organism>
<name>A0A5B1C2S0_VIBCL</name>
<evidence type="ECO:0000256" key="1">
    <source>
        <dbReference type="SAM" id="Phobius"/>
    </source>
</evidence>
<keyword evidence="1" id="KW-0472">Membrane</keyword>
<evidence type="ECO:0000313" key="3">
    <source>
        <dbReference type="Proteomes" id="UP000323225"/>
    </source>
</evidence>
<evidence type="ECO:0000313" key="2">
    <source>
        <dbReference type="EMBL" id="KAA1255287.1"/>
    </source>
</evidence>
<keyword evidence="1" id="KW-1133">Transmembrane helix</keyword>
<accession>A0A5B1C2S0</accession>